<evidence type="ECO:0000256" key="1">
    <source>
        <dbReference type="PIRSR" id="PIRSR039004-1"/>
    </source>
</evidence>
<dbReference type="InterPro" id="IPR020043">
    <property type="entry name" value="Deacetylase_Atu3266-like"/>
</dbReference>
<sequence length="387" mass="42783">MMRWTLTKGMMEMADNVVLRNIKMLDGTSADIVIESRKIVEIALPGTAAGENVIDYQNKAYASSGWIDMHVHAFSEFKPYGDDIDEIGYKTGVTTIVDAGSTGADRVHELAERAQNAKTNVFAFLNVSRIGLERVDELSDLSLLNKEALKQAVKKYKDFIVGLKARISNSVVGENDIEPLKIAREFSKETKLPLMVHIGSGPPDINDVLGLLKKKDVMTHFLNGKANNLFDDRGKPLPAFLKAIKRGIHLDVGHGNASFSFKTAEQAKEYGIHFHTISTDIYRKNRLHGPVYSMANVLNKFLCLGYSLKETINGVTVDAAAWLNKPELGRITKGDIANLTLFSVEDETIDLIDSDGEKREAKQRIEVKGVVVNGGYHACKVWAEAGY</sequence>
<dbReference type="InterPro" id="IPR006680">
    <property type="entry name" value="Amidohydro-rel"/>
</dbReference>
<name>A0A0A1M585_9BACI</name>
<accession>A0A0A1M585</accession>
<feature type="domain" description="Amidohydrolase-related" evidence="4">
    <location>
        <begin position="65"/>
        <end position="374"/>
    </location>
</feature>
<evidence type="ECO:0000313" key="6">
    <source>
        <dbReference type="Proteomes" id="UP000040453"/>
    </source>
</evidence>
<keyword evidence="1" id="KW-0862">Zinc</keyword>
<dbReference type="Gene3D" id="2.30.40.10">
    <property type="entry name" value="Urease, subunit C, domain 1"/>
    <property type="match status" value="1"/>
</dbReference>
<feature type="modified residue" description="N6-carboxylysine" evidence="2">
    <location>
        <position position="164"/>
    </location>
</feature>
<feature type="binding site" evidence="1">
    <location>
        <position position="197"/>
    </location>
    <ligand>
        <name>Zn(2+)</name>
        <dbReference type="ChEBI" id="CHEBI:29105"/>
        <label>2</label>
    </ligand>
</feature>
<dbReference type="InterPro" id="IPR032466">
    <property type="entry name" value="Metal_Hydrolase"/>
</dbReference>
<dbReference type="Proteomes" id="UP000040453">
    <property type="component" value="Unassembled WGS sequence"/>
</dbReference>
<protein>
    <submittedName>
        <fullName evidence="5">Imidazolonepropionase</fullName>
    </submittedName>
</protein>
<feature type="binding site" evidence="1">
    <location>
        <position position="280"/>
    </location>
    <ligand>
        <name>Zn(2+)</name>
        <dbReference type="ChEBI" id="CHEBI:29105"/>
        <label>1</label>
    </ligand>
</feature>
<dbReference type="InterPro" id="IPR047601">
    <property type="entry name" value="EF_0837-like"/>
</dbReference>
<organism evidence="5 6">
    <name type="scientific">Oceanobacillus oncorhynchi</name>
    <dbReference type="NCBI Taxonomy" id="545501"/>
    <lineage>
        <taxon>Bacteria</taxon>
        <taxon>Bacillati</taxon>
        <taxon>Bacillota</taxon>
        <taxon>Bacilli</taxon>
        <taxon>Bacillales</taxon>
        <taxon>Bacillaceae</taxon>
        <taxon>Oceanobacillus</taxon>
    </lineage>
</organism>
<evidence type="ECO:0000259" key="4">
    <source>
        <dbReference type="Pfam" id="PF01979"/>
    </source>
</evidence>
<evidence type="ECO:0000256" key="3">
    <source>
        <dbReference type="PIRSR" id="PIRSR039004-3"/>
    </source>
</evidence>
<dbReference type="PANTHER" id="PTHR42717">
    <property type="entry name" value="DIHYDROOROTASE-RELATED"/>
    <property type="match status" value="1"/>
</dbReference>
<dbReference type="SUPFAM" id="SSF51338">
    <property type="entry name" value="Composite domain of metallo-dependent hydrolases"/>
    <property type="match status" value="1"/>
</dbReference>
<dbReference type="NCBIfam" id="TIGR03583">
    <property type="entry name" value="EF_0837"/>
    <property type="match status" value="1"/>
</dbReference>
<dbReference type="InterPro" id="IPR011059">
    <property type="entry name" value="Metal-dep_hydrolase_composite"/>
</dbReference>
<dbReference type="GO" id="GO:0019213">
    <property type="term" value="F:deacetylase activity"/>
    <property type="evidence" value="ECO:0007669"/>
    <property type="project" value="InterPro"/>
</dbReference>
<dbReference type="GO" id="GO:0016810">
    <property type="term" value="F:hydrolase activity, acting on carbon-nitrogen (but not peptide) bonds"/>
    <property type="evidence" value="ECO:0007669"/>
    <property type="project" value="InterPro"/>
</dbReference>
<dbReference type="GO" id="GO:0046872">
    <property type="term" value="F:metal ion binding"/>
    <property type="evidence" value="ECO:0007669"/>
    <property type="project" value="UniProtKB-KW"/>
</dbReference>
<proteinExistence type="predicted"/>
<feature type="site" description="Transition state stabilizer" evidence="3">
    <location>
        <position position="166"/>
    </location>
</feature>
<keyword evidence="1" id="KW-0479">Metal-binding</keyword>
<gene>
    <name evidence="5" type="primary">hutI_1</name>
    <name evidence="5" type="ORF">BN997_00253</name>
</gene>
<feature type="binding site" description="via carbamate group" evidence="1">
    <location>
        <position position="164"/>
    </location>
    <ligand>
        <name>Zn(2+)</name>
        <dbReference type="ChEBI" id="CHEBI:29105"/>
        <label>2</label>
    </ligand>
</feature>
<feature type="binding site" evidence="1">
    <location>
        <position position="220"/>
    </location>
    <ligand>
        <name>Zn(2+)</name>
        <dbReference type="ChEBI" id="CHEBI:29105"/>
        <label>2</label>
    </ligand>
</feature>
<dbReference type="Gene3D" id="3.20.20.140">
    <property type="entry name" value="Metal-dependent hydrolases"/>
    <property type="match status" value="1"/>
</dbReference>
<dbReference type="STRING" id="545501.BN997_00253"/>
<dbReference type="NCBIfam" id="NF006689">
    <property type="entry name" value="PRK09237.1"/>
    <property type="match status" value="1"/>
</dbReference>
<feature type="binding site" evidence="1">
    <location>
        <position position="72"/>
    </location>
    <ligand>
        <name>Zn(2+)</name>
        <dbReference type="ChEBI" id="CHEBI:29105"/>
        <label>1</label>
    </ligand>
</feature>
<dbReference type="PIRSF" id="PIRSF039004">
    <property type="entry name" value="ADE_EF_0837"/>
    <property type="match status" value="1"/>
</dbReference>
<feature type="binding site" description="via carbamate group" evidence="1">
    <location>
        <position position="164"/>
    </location>
    <ligand>
        <name>Zn(2+)</name>
        <dbReference type="ChEBI" id="CHEBI:29105"/>
        <label>1</label>
    </ligand>
</feature>
<evidence type="ECO:0000256" key="2">
    <source>
        <dbReference type="PIRSR" id="PIRSR039004-2"/>
    </source>
</evidence>
<dbReference type="EMBL" id="CDGG01000001">
    <property type="protein sequence ID" value="CEI80450.1"/>
    <property type="molecule type" value="Genomic_DNA"/>
</dbReference>
<reference evidence="5 6" key="1">
    <citation type="submission" date="2014-11" db="EMBL/GenBank/DDBJ databases">
        <authorList>
            <person name="Urmite Genomes Urmite Genomes"/>
        </authorList>
    </citation>
    <scope>NUCLEOTIDE SEQUENCE [LARGE SCALE GENOMIC DNA]</scope>
    <source>
        <strain evidence="5 6">Oc5</strain>
    </source>
</reference>
<feature type="binding site" evidence="1">
    <location>
        <position position="70"/>
    </location>
    <ligand>
        <name>Zn(2+)</name>
        <dbReference type="ChEBI" id="CHEBI:29105"/>
        <label>1</label>
    </ligand>
</feature>
<evidence type="ECO:0000313" key="5">
    <source>
        <dbReference type="EMBL" id="CEI80450.1"/>
    </source>
</evidence>
<dbReference type="AlphaFoldDB" id="A0A0A1M585"/>
<dbReference type="PANTHER" id="PTHR42717:SF1">
    <property type="entry name" value="IMIDAZOLONEPROPIONASE AND RELATED AMIDOHYDROLASES"/>
    <property type="match status" value="1"/>
</dbReference>
<dbReference type="Pfam" id="PF01979">
    <property type="entry name" value="Amidohydro_1"/>
    <property type="match status" value="1"/>
</dbReference>
<keyword evidence="6" id="KW-1185">Reference proteome</keyword>
<dbReference type="SUPFAM" id="SSF51556">
    <property type="entry name" value="Metallo-dependent hydrolases"/>
    <property type="match status" value="1"/>
</dbReference>